<feature type="DNA-binding region" description="HMG box" evidence="1">
    <location>
        <begin position="391"/>
        <end position="457"/>
    </location>
</feature>
<feature type="region of interest" description="Disordered" evidence="2">
    <location>
        <begin position="147"/>
        <end position="167"/>
    </location>
</feature>
<dbReference type="Proteomes" id="UP000503462">
    <property type="component" value="Chromosome 1"/>
</dbReference>
<feature type="compositionally biased region" description="Polar residues" evidence="2">
    <location>
        <begin position="339"/>
        <end position="353"/>
    </location>
</feature>
<feature type="compositionally biased region" description="Basic and acidic residues" evidence="2">
    <location>
        <begin position="147"/>
        <end position="156"/>
    </location>
</feature>
<dbReference type="OrthoDB" id="3650946at2759"/>
<feature type="region of interest" description="Disordered" evidence="2">
    <location>
        <begin position="291"/>
        <end position="353"/>
    </location>
</feature>
<evidence type="ECO:0000256" key="2">
    <source>
        <dbReference type="SAM" id="MobiDB-lite"/>
    </source>
</evidence>
<dbReference type="AlphaFoldDB" id="A0A6H0XP73"/>
<dbReference type="CDD" id="cd01389">
    <property type="entry name" value="HMG-box_ROX1-like"/>
    <property type="match status" value="1"/>
</dbReference>
<gene>
    <name evidence="4" type="ORF">AMS68_001945</name>
</gene>
<name>A0A6H0XP73_9PEZI</name>
<dbReference type="GO" id="GO:0005634">
    <property type="term" value="C:nucleus"/>
    <property type="evidence" value="ECO:0007669"/>
    <property type="project" value="UniProtKB-UniRule"/>
</dbReference>
<accession>A0A6H0XP73</accession>
<protein>
    <recommendedName>
        <fullName evidence="3">HMG box domain-containing protein</fullName>
    </recommendedName>
</protein>
<dbReference type="GO" id="GO:0003677">
    <property type="term" value="F:DNA binding"/>
    <property type="evidence" value="ECO:0007669"/>
    <property type="project" value="UniProtKB-UniRule"/>
</dbReference>
<evidence type="ECO:0000313" key="5">
    <source>
        <dbReference type="Proteomes" id="UP000503462"/>
    </source>
</evidence>
<sequence>MESRSSPPGSNNLFAGEFEGQTINEAERDALESLAFFQQPQQENPAKKHPTQQASPLLNQLQSQVSPVDERSQGQYNPLHRESQSHAGPTENESTGLGITFQTNTMGTSKDQLDFLDQFFNLDNLQDLEFLNDEFNAQLNATLNDVASHKEEESSPYHKRRSSDPLVNDNTQTIQAQLALSVPGLEFDDPAAPFSFDPFAPPVSPLYNHSTSYAQTRPSNDQRQQLRPRLRIDTNVPPMFMEAAAPVPITTNLNVDGLPLLYTAEEHYNPDQGYYTLSDLPVQAHRGFQQRDSYDANHAIRDNNHRPRRSQCTGPAAYLAAVESKKRAREDDDEDDNHPQGSTALQQPRSNNRLVNKAIDDTSGHPLERVDDAHLLSYIKVECRCYEKEKVPRPANSFMLYRSHFNRLNKARDSNQPKMSQKAKVAWDAASLETKNYWKTKANEEKAKHKQLYPNYQFKPKSQHQKNLMKFGNEACTCGAYNTNMAHLRQVNPASRRQTAYARQQQPLQTPGYQHAAPQRMYPLVAESSQQYASDYYSAGQQAINPGNIPYMNPFLSDSSLFDQSWVPQEPNYAVTQPVAHYTDQTDPILPGQYTQYRGTVLPVQYADQIDHTSYDQYANHVNTNLLPQDTDQQDSTLPPPQQQQPHPSKRQRIV</sequence>
<organism evidence="4 5">
    <name type="scientific">Peltaster fructicola</name>
    <dbReference type="NCBI Taxonomy" id="286661"/>
    <lineage>
        <taxon>Eukaryota</taxon>
        <taxon>Fungi</taxon>
        <taxon>Dikarya</taxon>
        <taxon>Ascomycota</taxon>
        <taxon>Pezizomycotina</taxon>
        <taxon>Dothideomycetes</taxon>
        <taxon>Dothideomycetes incertae sedis</taxon>
        <taxon>Peltaster</taxon>
    </lineage>
</organism>
<dbReference type="EMBL" id="CP051139">
    <property type="protein sequence ID" value="QIW96427.1"/>
    <property type="molecule type" value="Genomic_DNA"/>
</dbReference>
<feature type="compositionally biased region" description="Polar residues" evidence="2">
    <location>
        <begin position="51"/>
        <end position="66"/>
    </location>
</feature>
<evidence type="ECO:0000313" key="4">
    <source>
        <dbReference type="EMBL" id="QIW96427.1"/>
    </source>
</evidence>
<dbReference type="SMART" id="SM00398">
    <property type="entry name" value="HMG"/>
    <property type="match status" value="1"/>
</dbReference>
<dbReference type="InterPro" id="IPR009071">
    <property type="entry name" value="HMG_box_dom"/>
</dbReference>
<dbReference type="Gene3D" id="1.10.30.10">
    <property type="entry name" value="High mobility group box domain"/>
    <property type="match status" value="1"/>
</dbReference>
<dbReference type="InterPro" id="IPR036910">
    <property type="entry name" value="HMG_box_dom_sf"/>
</dbReference>
<dbReference type="PROSITE" id="PS50118">
    <property type="entry name" value="HMG_BOX_2"/>
    <property type="match status" value="1"/>
</dbReference>
<feature type="region of interest" description="Disordered" evidence="2">
    <location>
        <begin position="1"/>
        <end position="103"/>
    </location>
</feature>
<proteinExistence type="predicted"/>
<feature type="compositionally biased region" description="Basic and acidic residues" evidence="2">
    <location>
        <begin position="292"/>
        <end position="305"/>
    </location>
</feature>
<feature type="domain" description="HMG box" evidence="3">
    <location>
        <begin position="391"/>
        <end position="457"/>
    </location>
</feature>
<feature type="compositionally biased region" description="Polar residues" evidence="2">
    <location>
        <begin position="1"/>
        <end position="13"/>
    </location>
</feature>
<feature type="region of interest" description="Disordered" evidence="2">
    <location>
        <begin position="627"/>
        <end position="655"/>
    </location>
</feature>
<reference evidence="4 5" key="1">
    <citation type="journal article" date="2016" name="Sci. Rep.">
        <title>Peltaster fructicola genome reveals evolution from an invasive phytopathogen to an ectophytic parasite.</title>
        <authorList>
            <person name="Xu C."/>
            <person name="Chen H."/>
            <person name="Gleason M.L."/>
            <person name="Xu J.R."/>
            <person name="Liu H."/>
            <person name="Zhang R."/>
            <person name="Sun G."/>
        </authorList>
    </citation>
    <scope>NUCLEOTIDE SEQUENCE [LARGE SCALE GENOMIC DNA]</scope>
    <source>
        <strain evidence="4 5">LNHT1506</strain>
    </source>
</reference>
<evidence type="ECO:0000259" key="3">
    <source>
        <dbReference type="PROSITE" id="PS50118"/>
    </source>
</evidence>
<keyword evidence="1" id="KW-0238">DNA-binding</keyword>
<keyword evidence="5" id="KW-1185">Reference proteome</keyword>
<keyword evidence="1" id="KW-0539">Nucleus</keyword>
<feature type="compositionally biased region" description="Low complexity" evidence="2">
    <location>
        <begin position="627"/>
        <end position="637"/>
    </location>
</feature>
<dbReference type="SUPFAM" id="SSF47095">
    <property type="entry name" value="HMG-box"/>
    <property type="match status" value="1"/>
</dbReference>
<evidence type="ECO:0000256" key="1">
    <source>
        <dbReference type="PROSITE-ProRule" id="PRU00267"/>
    </source>
</evidence>
<feature type="compositionally biased region" description="Polar residues" evidence="2">
    <location>
        <begin position="85"/>
        <end position="103"/>
    </location>
</feature>